<dbReference type="Proteomes" id="UP000271554">
    <property type="component" value="Chromosome"/>
</dbReference>
<organism evidence="2 3">
    <name type="scientific">Streptomyces hundungensis</name>
    <dbReference type="NCBI Taxonomy" id="1077946"/>
    <lineage>
        <taxon>Bacteria</taxon>
        <taxon>Bacillati</taxon>
        <taxon>Actinomycetota</taxon>
        <taxon>Actinomycetes</taxon>
        <taxon>Kitasatosporales</taxon>
        <taxon>Streptomycetaceae</taxon>
        <taxon>Streptomyces</taxon>
    </lineage>
</organism>
<evidence type="ECO:0000256" key="1">
    <source>
        <dbReference type="SAM" id="Phobius"/>
    </source>
</evidence>
<keyword evidence="1" id="KW-0472">Membrane</keyword>
<keyword evidence="1" id="KW-1133">Transmembrane helix</keyword>
<dbReference type="KEGG" id="shun:DWB77_00091"/>
<reference evidence="2 3" key="1">
    <citation type="submission" date="2018-10" db="EMBL/GenBank/DDBJ databases">
        <title>Relationship between Morphology and Antimicrobial Activity in Streptomyces.</title>
        <authorList>
            <person name="Kang H.J."/>
            <person name="Kim S.B."/>
        </authorList>
    </citation>
    <scope>NUCLEOTIDE SEQUENCE [LARGE SCALE GENOMIC DNA]</scope>
    <source>
        <strain evidence="2 3">BH38</strain>
    </source>
</reference>
<dbReference type="AlphaFoldDB" id="A0A387H3U4"/>
<sequence>MNAPRLPWDSDRGSNPVQMAVIYPFVIILILILLQGIMWAYARNVAYSSARAGVAAGRLYGATPGDGAAKAKRMLDEAGSSLLTDRSVSTEGSTPERLRVRVDAQALSMIPGISGIHVQATVSGPIERWTTAGAP</sequence>
<keyword evidence="1" id="KW-0812">Transmembrane</keyword>
<evidence type="ECO:0000313" key="3">
    <source>
        <dbReference type="Proteomes" id="UP000271554"/>
    </source>
</evidence>
<dbReference type="EMBL" id="CP032698">
    <property type="protein sequence ID" value="AYG77984.1"/>
    <property type="molecule type" value="Genomic_DNA"/>
</dbReference>
<proteinExistence type="predicted"/>
<name>A0A387H3U4_9ACTN</name>
<evidence type="ECO:0008006" key="4">
    <source>
        <dbReference type="Google" id="ProtNLM"/>
    </source>
</evidence>
<keyword evidence="3" id="KW-1185">Reference proteome</keyword>
<evidence type="ECO:0000313" key="2">
    <source>
        <dbReference type="EMBL" id="AYG77984.1"/>
    </source>
</evidence>
<dbReference type="RefSeq" id="WP_246033321.1">
    <property type="nucleotide sequence ID" value="NZ_CP032698.1"/>
</dbReference>
<gene>
    <name evidence="2" type="ORF">DWB77_00091</name>
</gene>
<protein>
    <recommendedName>
        <fullName evidence="4">TadE-like protein</fullName>
    </recommendedName>
</protein>
<accession>A0A387H3U4</accession>
<feature type="transmembrane region" description="Helical" evidence="1">
    <location>
        <begin position="20"/>
        <end position="42"/>
    </location>
</feature>